<dbReference type="PANTHER" id="PTHR16124">
    <property type="entry name" value="MIS18-BINDING PROTEIN 1"/>
    <property type="match status" value="1"/>
</dbReference>
<feature type="compositionally biased region" description="Basic and acidic residues" evidence="1">
    <location>
        <begin position="312"/>
        <end position="324"/>
    </location>
</feature>
<dbReference type="InParanoid" id="A0A672IGM6"/>
<feature type="compositionally biased region" description="Acidic residues" evidence="1">
    <location>
        <begin position="663"/>
        <end position="677"/>
    </location>
</feature>
<feature type="compositionally biased region" description="Polar residues" evidence="1">
    <location>
        <begin position="213"/>
        <end position="223"/>
    </location>
</feature>
<name>A0A672IGM6_SALFA</name>
<dbReference type="InterPro" id="IPR009057">
    <property type="entry name" value="Homeodomain-like_sf"/>
</dbReference>
<dbReference type="PROSITE" id="PS50090">
    <property type="entry name" value="MYB_LIKE"/>
    <property type="match status" value="1"/>
</dbReference>
<feature type="region of interest" description="Disordered" evidence="1">
    <location>
        <begin position="50"/>
        <end position="104"/>
    </location>
</feature>
<evidence type="ECO:0000256" key="1">
    <source>
        <dbReference type="SAM" id="MobiDB-lite"/>
    </source>
</evidence>
<feature type="compositionally biased region" description="Low complexity" evidence="1">
    <location>
        <begin position="157"/>
        <end position="171"/>
    </location>
</feature>
<feature type="region of interest" description="Disordered" evidence="1">
    <location>
        <begin position="476"/>
        <end position="502"/>
    </location>
</feature>
<feature type="compositionally biased region" description="Basic residues" evidence="1">
    <location>
        <begin position="251"/>
        <end position="261"/>
    </location>
</feature>
<gene>
    <name evidence="3" type="primary">mis18bp1</name>
</gene>
<dbReference type="GO" id="GO:0000775">
    <property type="term" value="C:chromosome, centromeric region"/>
    <property type="evidence" value="ECO:0007669"/>
    <property type="project" value="TreeGrafter"/>
</dbReference>
<feature type="region of interest" description="Disordered" evidence="1">
    <location>
        <begin position="132"/>
        <end position="439"/>
    </location>
</feature>
<reference evidence="3" key="2">
    <citation type="submission" date="2025-08" db="UniProtKB">
        <authorList>
            <consortium name="Ensembl"/>
        </authorList>
    </citation>
    <scope>IDENTIFICATION</scope>
</reference>
<feature type="region of interest" description="Disordered" evidence="1">
    <location>
        <begin position="657"/>
        <end position="677"/>
    </location>
</feature>
<feature type="region of interest" description="Disordered" evidence="1">
    <location>
        <begin position="613"/>
        <end position="640"/>
    </location>
</feature>
<dbReference type="OMA" id="YHPRVLR"/>
<evidence type="ECO:0000313" key="4">
    <source>
        <dbReference type="Proteomes" id="UP000472267"/>
    </source>
</evidence>
<keyword evidence="4" id="KW-1185">Reference proteome</keyword>
<reference evidence="3" key="3">
    <citation type="submission" date="2025-09" db="UniProtKB">
        <authorList>
            <consortium name="Ensembl"/>
        </authorList>
    </citation>
    <scope>IDENTIFICATION</scope>
</reference>
<dbReference type="Gene3D" id="1.10.10.60">
    <property type="entry name" value="Homeodomain-like"/>
    <property type="match status" value="1"/>
</dbReference>
<feature type="compositionally biased region" description="Basic residues" evidence="1">
    <location>
        <begin position="361"/>
        <end position="370"/>
    </location>
</feature>
<dbReference type="AlphaFoldDB" id="A0A672IGM6"/>
<evidence type="ECO:0000259" key="2">
    <source>
        <dbReference type="PROSITE" id="PS50090"/>
    </source>
</evidence>
<feature type="compositionally biased region" description="Basic and acidic residues" evidence="1">
    <location>
        <begin position="64"/>
        <end position="89"/>
    </location>
</feature>
<dbReference type="SMART" id="SM00717">
    <property type="entry name" value="SANT"/>
    <property type="match status" value="1"/>
</dbReference>
<organism evidence="3 4">
    <name type="scientific">Salarias fasciatus</name>
    <name type="common">Jewelled blenny</name>
    <name type="synonym">Blennius fasciatus</name>
    <dbReference type="NCBI Taxonomy" id="181472"/>
    <lineage>
        <taxon>Eukaryota</taxon>
        <taxon>Metazoa</taxon>
        <taxon>Chordata</taxon>
        <taxon>Craniata</taxon>
        <taxon>Vertebrata</taxon>
        <taxon>Euteleostomi</taxon>
        <taxon>Actinopterygii</taxon>
        <taxon>Neopterygii</taxon>
        <taxon>Teleostei</taxon>
        <taxon>Neoteleostei</taxon>
        <taxon>Acanthomorphata</taxon>
        <taxon>Ovalentaria</taxon>
        <taxon>Blenniimorphae</taxon>
        <taxon>Blenniiformes</taxon>
        <taxon>Blennioidei</taxon>
        <taxon>Blenniidae</taxon>
        <taxon>Salariinae</taxon>
        <taxon>Salarias</taxon>
    </lineage>
</organism>
<dbReference type="Proteomes" id="UP000472267">
    <property type="component" value="Chromosome 19"/>
</dbReference>
<sequence length="677" mass="74748">ALVSADRRSDRWVEAFTLWLERIVSPAGLILCRALLSSWSQSSARLCQSVQKRPAGHPAAGLLEGRESRSGRAHERYHPRVLRDHHPRPGEPAGGAARSAGLPDGGAAALTRSFCLSQTALAIQPACPSEAPVRLPPAGDKGASAQRPTRGPRAKKPPASSSSPGPASKGSKTSKEESPPLQKPQVSRKVRSPEEPEAKVPQRRGRAEKSSRQKSNNPSTTVSRTRRNNLKSPEAAVEISESSSSDEDCSHKRRGRRRRAPSSRGGAVPGRAPPELLSSEESVQEPGKKRSAAQTKAKPSRSKRPTASPETRSAEQRHGRHAPESSRPPQKAKRRKAEAPKAADMCEQKNSDQSSDDDFTHKRRNQRRRGTAPSRAPPDPQSSEESVREPGKKRSAAPTKAKPSRTKRPTASPSSRRPKVRTGKAATQQDPDEDRWTEAELKRLQEAVSCYPRHTPGYWERVAGMVETRSAEQCHGRYTALESSQPPPQKATRRKAEAPKAADVPLISARAGTLKRKQQVRQFLEAMPRDDMDDAFSSAHMQNKRVEIQTLCLNEDSDIVLSELEPLTPRSACFPEAKTPQCLHITPGMMGSPNRSNDDKYVFQLQKRMKKSRFDVQKRSRPSKKFTPTPSVKKPLRRCDQTGNDSFVVWEMFSGKELASPDSGEEEEEDFYFSDSD</sequence>
<dbReference type="InterPro" id="IPR001005">
    <property type="entry name" value="SANT/Myb"/>
</dbReference>
<dbReference type="PANTHER" id="PTHR16124:SF3">
    <property type="entry name" value="MIS18-BINDING PROTEIN 1"/>
    <property type="match status" value="1"/>
</dbReference>
<feature type="domain" description="Myb-like" evidence="2">
    <location>
        <begin position="428"/>
        <end position="482"/>
    </location>
</feature>
<evidence type="ECO:0000313" key="3">
    <source>
        <dbReference type="Ensembl" id="ENSSFAP00005040878.1"/>
    </source>
</evidence>
<accession>A0A672IGM6</accession>
<feature type="compositionally biased region" description="Basic and acidic residues" evidence="1">
    <location>
        <begin position="337"/>
        <end position="350"/>
    </location>
</feature>
<dbReference type="InterPro" id="IPR039110">
    <property type="entry name" value="KNL2-like"/>
</dbReference>
<dbReference type="CDD" id="cd00167">
    <property type="entry name" value="SANT"/>
    <property type="match status" value="1"/>
</dbReference>
<dbReference type="SUPFAM" id="SSF46689">
    <property type="entry name" value="Homeodomain-like"/>
    <property type="match status" value="1"/>
</dbReference>
<protein>
    <recommendedName>
        <fullName evidence="2">Myb-like domain-containing protein</fullName>
    </recommendedName>
</protein>
<dbReference type="Ensembl" id="ENSSFAT00005042380.1">
    <property type="protein sequence ID" value="ENSSFAP00005040878.1"/>
    <property type="gene ID" value="ENSSFAG00005020350.1"/>
</dbReference>
<dbReference type="Pfam" id="PF00249">
    <property type="entry name" value="Myb_DNA-binding"/>
    <property type="match status" value="1"/>
</dbReference>
<reference evidence="3" key="1">
    <citation type="submission" date="2019-06" db="EMBL/GenBank/DDBJ databases">
        <authorList>
            <consortium name="Wellcome Sanger Institute Data Sharing"/>
        </authorList>
    </citation>
    <scope>NUCLEOTIDE SEQUENCE [LARGE SCALE GENOMIC DNA]</scope>
</reference>
<proteinExistence type="predicted"/>
<feature type="compositionally biased region" description="Basic and acidic residues" evidence="1">
    <location>
        <begin position="191"/>
        <end position="211"/>
    </location>
</feature>